<proteinExistence type="predicted"/>
<dbReference type="Proteomes" id="UP000006512">
    <property type="component" value="Unassembled WGS sequence"/>
</dbReference>
<reference evidence="2" key="1">
    <citation type="submission" date="2011-03" db="EMBL/GenBank/DDBJ databases">
        <title>Draft genome sequence of Brevundimonas diminuta.</title>
        <authorList>
            <person name="Brown P.J.B."/>
            <person name="Buechlein A."/>
            <person name="Hemmerich C."/>
            <person name="Brun Y.V."/>
        </authorList>
    </citation>
    <scope>NUCLEOTIDE SEQUENCE [LARGE SCALE GENOMIC DNA]</scope>
    <source>
        <strain evidence="2">C19</strain>
    </source>
</reference>
<dbReference type="AlphaFoldDB" id="F4QNX8"/>
<keyword evidence="2" id="KW-1185">Reference proteome</keyword>
<organism evidence="1 2">
    <name type="scientific">Asticcacaulis biprosthecium C19</name>
    <dbReference type="NCBI Taxonomy" id="715226"/>
    <lineage>
        <taxon>Bacteria</taxon>
        <taxon>Pseudomonadati</taxon>
        <taxon>Pseudomonadota</taxon>
        <taxon>Alphaproteobacteria</taxon>
        <taxon>Caulobacterales</taxon>
        <taxon>Caulobacteraceae</taxon>
        <taxon>Asticcacaulis</taxon>
    </lineage>
</organism>
<sequence>MALRLKQMAQAVANKTVVIDHMNEGNGLRWVAGKRLGFMGQQAIVSGRL</sequence>
<evidence type="ECO:0000313" key="1">
    <source>
        <dbReference type="EMBL" id="EGF91036.1"/>
    </source>
</evidence>
<dbReference type="HOGENOM" id="CLU_3131811_0_0_5"/>
<dbReference type="EMBL" id="GL883078">
    <property type="protein sequence ID" value="EGF91036.1"/>
    <property type="molecule type" value="Genomic_DNA"/>
</dbReference>
<gene>
    <name evidence="1" type="ORF">ABI_24490</name>
</gene>
<dbReference type="STRING" id="715226.ABI_24490"/>
<name>F4QNX8_9CAUL</name>
<protein>
    <submittedName>
        <fullName evidence="1">Uncharacterized protein</fullName>
    </submittedName>
</protein>
<evidence type="ECO:0000313" key="2">
    <source>
        <dbReference type="Proteomes" id="UP000006512"/>
    </source>
</evidence>
<accession>F4QNX8</accession>